<keyword evidence="2" id="KW-0812">Transmembrane</keyword>
<name>A0A238WMB3_HALEZ</name>
<dbReference type="AlphaFoldDB" id="A0A238WMB3"/>
<proteinExistence type="predicted"/>
<accession>A0A238WMB3</accession>
<keyword evidence="2" id="KW-0472">Membrane</keyword>
<organism evidence="3 4">
    <name type="scientific">Halorubrum ezzemoulense</name>
    <name type="common">Halorubrum chaoviator</name>
    <dbReference type="NCBI Taxonomy" id="337243"/>
    <lineage>
        <taxon>Archaea</taxon>
        <taxon>Methanobacteriati</taxon>
        <taxon>Methanobacteriota</taxon>
        <taxon>Stenosarchaea group</taxon>
        <taxon>Halobacteria</taxon>
        <taxon>Halobacteriales</taxon>
        <taxon>Haloferacaceae</taxon>
        <taxon>Halorubrum</taxon>
    </lineage>
</organism>
<feature type="transmembrane region" description="Helical" evidence="2">
    <location>
        <begin position="7"/>
        <end position="27"/>
    </location>
</feature>
<feature type="region of interest" description="Disordered" evidence="1">
    <location>
        <begin position="97"/>
        <end position="120"/>
    </location>
</feature>
<evidence type="ECO:0000256" key="2">
    <source>
        <dbReference type="SAM" id="Phobius"/>
    </source>
</evidence>
<keyword evidence="2" id="KW-1133">Transmembrane helix</keyword>
<reference evidence="3 4" key="1">
    <citation type="submission" date="2017-06" db="EMBL/GenBank/DDBJ databases">
        <authorList>
            <person name="Kim H.J."/>
            <person name="Triplett B.A."/>
        </authorList>
    </citation>
    <scope>NUCLEOTIDE SEQUENCE [LARGE SCALE GENOMIC DNA]</scope>
    <source>
        <strain evidence="3 4">DSM 19316</strain>
    </source>
</reference>
<feature type="transmembrane region" description="Helical" evidence="2">
    <location>
        <begin position="39"/>
        <end position="58"/>
    </location>
</feature>
<protein>
    <recommendedName>
        <fullName evidence="5">DUF3311 domain-containing protein</fullName>
    </recommendedName>
</protein>
<evidence type="ECO:0008006" key="5">
    <source>
        <dbReference type="Google" id="ProtNLM"/>
    </source>
</evidence>
<dbReference type="Proteomes" id="UP000198297">
    <property type="component" value="Unassembled WGS sequence"/>
</dbReference>
<dbReference type="EMBL" id="FZNK01000002">
    <property type="protein sequence ID" value="SNR47617.1"/>
    <property type="molecule type" value="Genomic_DNA"/>
</dbReference>
<evidence type="ECO:0000256" key="1">
    <source>
        <dbReference type="SAM" id="MobiDB-lite"/>
    </source>
</evidence>
<gene>
    <name evidence="3" type="ORF">SAMN06266787_102451</name>
</gene>
<evidence type="ECO:0000313" key="3">
    <source>
        <dbReference type="EMBL" id="SNR47617.1"/>
    </source>
</evidence>
<evidence type="ECO:0000313" key="4">
    <source>
        <dbReference type="Proteomes" id="UP000198297"/>
    </source>
</evidence>
<feature type="compositionally biased region" description="Low complexity" evidence="1">
    <location>
        <begin position="97"/>
        <end position="108"/>
    </location>
</feature>
<sequence>MTRLRSDLVWIPTFAILVAFAVPWPLWGVDRVAAGLPVWIWWHVAWLGLCAGLFALFVRSGAWERGMGRRVGTDAVAADSAAADTVATDSAAADTVATDSAAVDGATSRDPSEPTGGDRR</sequence>
<feature type="compositionally biased region" description="Basic and acidic residues" evidence="1">
    <location>
        <begin position="110"/>
        <end position="120"/>
    </location>
</feature>